<sequence length="140" mass="14938">MPGKLRGMTTAQADAGMKSWDEHTWDGKRYDEVTGPKQTTGGMTVAYTGDLEAVGDQRFVMSYPDDDSCVSTGYEVVTGTLNGRNGSFVLHHTGGFRDGVADGTFTVVSATGDLAGLTGTGRITWARGEPGRFELDYDLS</sequence>
<evidence type="ECO:0000313" key="1">
    <source>
        <dbReference type="EMBL" id="PSL53093.1"/>
    </source>
</evidence>
<proteinExistence type="predicted"/>
<dbReference type="InterPro" id="IPR023159">
    <property type="entry name" value="SO1590-like_sf"/>
</dbReference>
<dbReference type="EMBL" id="PYAX01000010">
    <property type="protein sequence ID" value="PSL53093.1"/>
    <property type="molecule type" value="Genomic_DNA"/>
</dbReference>
<dbReference type="Proteomes" id="UP000241118">
    <property type="component" value="Unassembled WGS sequence"/>
</dbReference>
<protein>
    <submittedName>
        <fullName evidence="1">Uncharacterized protein DUF3224</fullName>
    </submittedName>
</protein>
<reference evidence="1 2" key="1">
    <citation type="submission" date="2018-03" db="EMBL/GenBank/DDBJ databases">
        <title>Genomic Encyclopedia of Type Strains, Phase III (KMG-III): the genomes of soil and plant-associated and newly described type strains.</title>
        <authorList>
            <person name="Whitman W."/>
        </authorList>
    </citation>
    <scope>NUCLEOTIDE SEQUENCE [LARGE SCALE GENOMIC DNA]</scope>
    <source>
        <strain evidence="1 2">CGMCC 4.7097</strain>
    </source>
</reference>
<gene>
    <name evidence="1" type="ORF">B0I31_110184</name>
</gene>
<keyword evidence="2" id="KW-1185">Reference proteome</keyword>
<dbReference type="SUPFAM" id="SSF159238">
    <property type="entry name" value="SO1590-like"/>
    <property type="match status" value="1"/>
</dbReference>
<dbReference type="Pfam" id="PF11528">
    <property type="entry name" value="DUF3224"/>
    <property type="match status" value="1"/>
</dbReference>
<dbReference type="Gene3D" id="2.40.350.10">
    <property type="entry name" value="SO1590-like"/>
    <property type="match status" value="1"/>
</dbReference>
<comment type="caution">
    <text evidence="1">The sequence shown here is derived from an EMBL/GenBank/DDBJ whole genome shotgun (WGS) entry which is preliminary data.</text>
</comment>
<dbReference type="AlphaFoldDB" id="A0A2P8I3P9"/>
<evidence type="ECO:0000313" key="2">
    <source>
        <dbReference type="Proteomes" id="UP000241118"/>
    </source>
</evidence>
<organism evidence="1 2">
    <name type="scientific">Saccharothrix carnea</name>
    <dbReference type="NCBI Taxonomy" id="1280637"/>
    <lineage>
        <taxon>Bacteria</taxon>
        <taxon>Bacillati</taxon>
        <taxon>Actinomycetota</taxon>
        <taxon>Actinomycetes</taxon>
        <taxon>Pseudonocardiales</taxon>
        <taxon>Pseudonocardiaceae</taxon>
        <taxon>Saccharothrix</taxon>
    </lineage>
</organism>
<dbReference type="InterPro" id="IPR021607">
    <property type="entry name" value="DUF3224"/>
</dbReference>
<accession>A0A2P8I3P9</accession>
<name>A0A2P8I3P9_SACCR</name>